<gene>
    <name evidence="2" type="ORF">PanWU01x14_289890</name>
</gene>
<feature type="region of interest" description="Disordered" evidence="1">
    <location>
        <begin position="1"/>
        <end position="60"/>
    </location>
</feature>
<comment type="caution">
    <text evidence="2">The sequence shown here is derived from an EMBL/GenBank/DDBJ whole genome shotgun (WGS) entry which is preliminary data.</text>
</comment>
<dbReference type="Proteomes" id="UP000237105">
    <property type="component" value="Unassembled WGS sequence"/>
</dbReference>
<reference evidence="3" key="1">
    <citation type="submission" date="2016-06" db="EMBL/GenBank/DDBJ databases">
        <title>Parallel loss of symbiosis genes in relatives of nitrogen-fixing non-legume Parasponia.</title>
        <authorList>
            <person name="Van Velzen R."/>
            <person name="Holmer R."/>
            <person name="Bu F."/>
            <person name="Rutten L."/>
            <person name="Van Zeijl A."/>
            <person name="Liu W."/>
            <person name="Santuari L."/>
            <person name="Cao Q."/>
            <person name="Sharma T."/>
            <person name="Shen D."/>
            <person name="Roswanjaya Y."/>
            <person name="Wardhani T."/>
            <person name="Kalhor M.S."/>
            <person name="Jansen J."/>
            <person name="Van den Hoogen J."/>
            <person name="Gungor B."/>
            <person name="Hartog M."/>
            <person name="Hontelez J."/>
            <person name="Verver J."/>
            <person name="Yang W.-C."/>
            <person name="Schijlen E."/>
            <person name="Repin R."/>
            <person name="Schilthuizen M."/>
            <person name="Schranz E."/>
            <person name="Heidstra R."/>
            <person name="Miyata K."/>
            <person name="Fedorova E."/>
            <person name="Kohlen W."/>
            <person name="Bisseling T."/>
            <person name="Smit S."/>
            <person name="Geurts R."/>
        </authorList>
    </citation>
    <scope>NUCLEOTIDE SEQUENCE [LARGE SCALE GENOMIC DNA]</scope>
    <source>
        <strain evidence="3">cv. WU1-14</strain>
    </source>
</reference>
<feature type="compositionally biased region" description="Polar residues" evidence="1">
    <location>
        <begin position="31"/>
        <end position="43"/>
    </location>
</feature>
<accession>A0A2P5AXY9</accession>
<organism evidence="2 3">
    <name type="scientific">Parasponia andersonii</name>
    <name type="common">Sponia andersonii</name>
    <dbReference type="NCBI Taxonomy" id="3476"/>
    <lineage>
        <taxon>Eukaryota</taxon>
        <taxon>Viridiplantae</taxon>
        <taxon>Streptophyta</taxon>
        <taxon>Embryophyta</taxon>
        <taxon>Tracheophyta</taxon>
        <taxon>Spermatophyta</taxon>
        <taxon>Magnoliopsida</taxon>
        <taxon>eudicotyledons</taxon>
        <taxon>Gunneridae</taxon>
        <taxon>Pentapetalae</taxon>
        <taxon>rosids</taxon>
        <taxon>fabids</taxon>
        <taxon>Rosales</taxon>
        <taxon>Cannabaceae</taxon>
        <taxon>Parasponia</taxon>
    </lineage>
</organism>
<evidence type="ECO:0000313" key="3">
    <source>
        <dbReference type="Proteomes" id="UP000237105"/>
    </source>
</evidence>
<name>A0A2P5AXY9_PARAD</name>
<protein>
    <submittedName>
        <fullName evidence="2">Uncharacterized protein</fullName>
    </submittedName>
</protein>
<evidence type="ECO:0000313" key="2">
    <source>
        <dbReference type="EMBL" id="PON41395.1"/>
    </source>
</evidence>
<dbReference type="EMBL" id="JXTB01000416">
    <property type="protein sequence ID" value="PON41395.1"/>
    <property type="molecule type" value="Genomic_DNA"/>
</dbReference>
<evidence type="ECO:0000256" key="1">
    <source>
        <dbReference type="SAM" id="MobiDB-lite"/>
    </source>
</evidence>
<dbReference type="AlphaFoldDB" id="A0A2P5AXY9"/>
<proteinExistence type="predicted"/>
<keyword evidence="3" id="KW-1185">Reference proteome</keyword>
<sequence>MRSYSEKPTGFETTINSKQHSKRLPSRQEIKQSQANTHNSPKNTPLKPERKRGTNGAKIPNLLGQVTAPQIMKNSFVTVRTFT</sequence>